<accession>A0A1W2C4F2</accession>
<protein>
    <recommendedName>
        <fullName evidence="3">Gylcosyl hydrolase 115 C-terminal domain-containing protein</fullName>
    </recommendedName>
</protein>
<proteinExistence type="predicted"/>
<gene>
    <name evidence="1" type="ORF">SAMN05660703_2823</name>
</gene>
<name>A0A1W2C4F2_9FLAO</name>
<reference evidence="1 2" key="1">
    <citation type="submission" date="2017-04" db="EMBL/GenBank/DDBJ databases">
        <authorList>
            <person name="Afonso C.L."/>
            <person name="Miller P.J."/>
            <person name="Scott M.A."/>
            <person name="Spackman E."/>
            <person name="Goraichik I."/>
            <person name="Dimitrov K.M."/>
            <person name="Suarez D.L."/>
            <person name="Swayne D.E."/>
        </authorList>
    </citation>
    <scope>NUCLEOTIDE SEQUENCE [LARGE SCALE GENOMIC DNA]</scope>
    <source>
        <strain evidence="1 2">DSM 21164</strain>
    </source>
</reference>
<evidence type="ECO:0008006" key="3">
    <source>
        <dbReference type="Google" id="ProtNLM"/>
    </source>
</evidence>
<dbReference type="AlphaFoldDB" id="A0A1W2C4F2"/>
<evidence type="ECO:0000313" key="2">
    <source>
        <dbReference type="Proteomes" id="UP000192360"/>
    </source>
</evidence>
<dbReference type="Proteomes" id="UP000192360">
    <property type="component" value="Unassembled WGS sequence"/>
</dbReference>
<keyword evidence="2" id="KW-1185">Reference proteome</keyword>
<organism evidence="1 2">
    <name type="scientific">Cellulophaga tyrosinoxydans</name>
    <dbReference type="NCBI Taxonomy" id="504486"/>
    <lineage>
        <taxon>Bacteria</taxon>
        <taxon>Pseudomonadati</taxon>
        <taxon>Bacteroidota</taxon>
        <taxon>Flavobacteriia</taxon>
        <taxon>Flavobacteriales</taxon>
        <taxon>Flavobacteriaceae</taxon>
        <taxon>Cellulophaga</taxon>
    </lineage>
</organism>
<dbReference type="EMBL" id="FWXO01000005">
    <property type="protein sequence ID" value="SMC80127.1"/>
    <property type="molecule type" value="Genomic_DNA"/>
</dbReference>
<sequence>MIKKPDNKNLYVKNRIVQGSKLNLTFYFTSISSLLKSGVLKLEYLILMKHLLLKTFIIALFAHTFLHSQQHKLSLSIFESDAVFAESNGLVAVEAEFFNKQTLTEIRQWYRVSKNESASVKNDEDESHFTNASNSEYLEILPDTRVTHQDKLIKGENFSDIPGEIAVLNYIIKFNTPGRYYVWVRAYSTGSEDNGIHVGLNNTWPETGKRIQWCNGKNNWTWSNKQRTKEEHCGVPNQIYLDIDKAGLHEIQFSMREDGFEFDKFILTQDTNYVPAGKDQDVLIIKKSQLESKIQGSNASYFKTIATILPENLSIASLEFPIKDTNFYINGKNWLAINPEEHEIAETTTTFEFKNGKYDIVFVGVGENDGSSIFTLLINGKEIGTYAPPLTENLFEEGKAFNALWENIKIKKGAKITVKAKVATDGNEWTRGRWAGIIFTPVGKGTLIQDAPSSFSQN</sequence>
<evidence type="ECO:0000313" key="1">
    <source>
        <dbReference type="EMBL" id="SMC80127.1"/>
    </source>
</evidence>
<dbReference type="STRING" id="504486.SAMN05660703_2823"/>
<dbReference type="Gene3D" id="2.60.120.1620">
    <property type="match status" value="1"/>
</dbReference>